<dbReference type="EMBL" id="LT629749">
    <property type="protein sequence ID" value="SDS14670.1"/>
    <property type="molecule type" value="Genomic_DNA"/>
</dbReference>
<dbReference type="GO" id="GO:0008173">
    <property type="term" value="F:RNA methyltransferase activity"/>
    <property type="evidence" value="ECO:0007669"/>
    <property type="project" value="InterPro"/>
</dbReference>
<dbReference type="OrthoDB" id="3190829at2"/>
<dbReference type="CDD" id="cd18095">
    <property type="entry name" value="SpoU-like_rRNA-MTase"/>
    <property type="match status" value="1"/>
</dbReference>
<dbReference type="InterPro" id="IPR029026">
    <property type="entry name" value="tRNA_m1G_MTases_N"/>
</dbReference>
<accession>A0A1H1PU23</accession>
<dbReference type="GO" id="GO:0003723">
    <property type="term" value="F:RNA binding"/>
    <property type="evidence" value="ECO:0007669"/>
    <property type="project" value="InterPro"/>
</dbReference>
<dbReference type="GO" id="GO:0006396">
    <property type="term" value="P:RNA processing"/>
    <property type="evidence" value="ECO:0007669"/>
    <property type="project" value="InterPro"/>
</dbReference>
<dbReference type="SUPFAM" id="SSF55315">
    <property type="entry name" value="L30e-like"/>
    <property type="match status" value="1"/>
</dbReference>
<keyword evidence="1 5" id="KW-0489">Methyltransferase</keyword>
<name>A0A1H1PU23_9ACTN</name>
<dbReference type="AlphaFoldDB" id="A0A1H1PU23"/>
<dbReference type="Gene3D" id="3.40.1280.10">
    <property type="match status" value="1"/>
</dbReference>
<evidence type="ECO:0000313" key="5">
    <source>
        <dbReference type="EMBL" id="SDS14670.1"/>
    </source>
</evidence>
<dbReference type="InterPro" id="IPR029064">
    <property type="entry name" value="Ribosomal_eL30-like_sf"/>
</dbReference>
<dbReference type="GO" id="GO:0032259">
    <property type="term" value="P:methylation"/>
    <property type="evidence" value="ECO:0007669"/>
    <property type="project" value="UniProtKB-KW"/>
</dbReference>
<protein>
    <submittedName>
        <fullName evidence="5">tRNA G18 (Ribose-2'-O)-methylase SpoU</fullName>
    </submittedName>
</protein>
<evidence type="ECO:0000256" key="2">
    <source>
        <dbReference type="ARBA" id="ARBA00022679"/>
    </source>
</evidence>
<dbReference type="Gene3D" id="3.30.1330.30">
    <property type="match status" value="1"/>
</dbReference>
<dbReference type="Pfam" id="PF00588">
    <property type="entry name" value="SpoU_methylase"/>
    <property type="match status" value="1"/>
</dbReference>
<dbReference type="STRING" id="546871.SAMN04488543_1167"/>
<dbReference type="Proteomes" id="UP000199092">
    <property type="component" value="Chromosome I"/>
</dbReference>
<dbReference type="InterPro" id="IPR029028">
    <property type="entry name" value="Alpha/beta_knot_MTases"/>
</dbReference>
<dbReference type="SUPFAM" id="SSF75217">
    <property type="entry name" value="alpha/beta knot"/>
    <property type="match status" value="1"/>
</dbReference>
<feature type="domain" description="tRNA/rRNA methyltransferase SpoU type" evidence="4">
    <location>
        <begin position="120"/>
        <end position="265"/>
    </location>
</feature>
<reference evidence="5 6" key="1">
    <citation type="submission" date="2016-10" db="EMBL/GenBank/DDBJ databases">
        <authorList>
            <person name="de Groot N.N."/>
        </authorList>
    </citation>
    <scope>NUCLEOTIDE SEQUENCE [LARGE SCALE GENOMIC DNA]</scope>
    <source>
        <strain evidence="5 6">DSM 21741</strain>
    </source>
</reference>
<keyword evidence="2" id="KW-0808">Transferase</keyword>
<evidence type="ECO:0000256" key="1">
    <source>
        <dbReference type="ARBA" id="ARBA00022603"/>
    </source>
</evidence>
<dbReference type="InterPro" id="IPR051259">
    <property type="entry name" value="rRNA_Methyltransferase"/>
</dbReference>
<dbReference type="InterPro" id="IPR001537">
    <property type="entry name" value="SpoU_MeTrfase"/>
</dbReference>
<evidence type="ECO:0000256" key="3">
    <source>
        <dbReference type="SAM" id="MobiDB-lite"/>
    </source>
</evidence>
<evidence type="ECO:0000313" key="6">
    <source>
        <dbReference type="Proteomes" id="UP000199092"/>
    </source>
</evidence>
<keyword evidence="6" id="KW-1185">Reference proteome</keyword>
<proteinExistence type="predicted"/>
<gene>
    <name evidence="5" type="ORF">SAMN04488543_1167</name>
</gene>
<sequence length="292" mass="31361">MPLVQVEHAADDRLADYVRLRETSLRRSLESEQGLFIAEGEKVIRRAVEAGYRPRSFLLAPRWLEGLQDVLDRWPEVPVHVVSEQLAEEVTGFHVHRGALASLHREQRHDVADLLRAERLVVCEDVVDHTNVGALLRNAAGLGWDGVLLSPRAADPLYRRSIKVSMGAVFSLPWARLPDWHAAPAQLAGAGFTTLALTLADDAVDLATVAADLARAPRKVAVLLGTEGAGLSERWSGQSTTRVTIPMAAGIDSLNVAAAAAIACYVLGQGPRQSSSSSSSSRTRGDTGQSSG</sequence>
<dbReference type="RefSeq" id="WP_091411019.1">
    <property type="nucleotide sequence ID" value="NZ_LT629749.1"/>
</dbReference>
<organism evidence="5 6">
    <name type="scientific">Friedmanniella luteola</name>
    <dbReference type="NCBI Taxonomy" id="546871"/>
    <lineage>
        <taxon>Bacteria</taxon>
        <taxon>Bacillati</taxon>
        <taxon>Actinomycetota</taxon>
        <taxon>Actinomycetes</taxon>
        <taxon>Propionibacteriales</taxon>
        <taxon>Nocardioidaceae</taxon>
        <taxon>Friedmanniella</taxon>
    </lineage>
</organism>
<dbReference type="PANTHER" id="PTHR43191:SF12">
    <property type="entry name" value="RRNA METHYLASE"/>
    <property type="match status" value="1"/>
</dbReference>
<feature type="region of interest" description="Disordered" evidence="3">
    <location>
        <begin position="270"/>
        <end position="292"/>
    </location>
</feature>
<dbReference type="PANTHER" id="PTHR43191">
    <property type="entry name" value="RRNA METHYLTRANSFERASE 3"/>
    <property type="match status" value="1"/>
</dbReference>
<evidence type="ECO:0000259" key="4">
    <source>
        <dbReference type="Pfam" id="PF00588"/>
    </source>
</evidence>